<dbReference type="EMBL" id="GDJX01005278">
    <property type="protein sequence ID" value="JAT62658.1"/>
    <property type="molecule type" value="Transcribed_RNA"/>
</dbReference>
<dbReference type="AlphaFoldDB" id="A0A1D1Z6X2"/>
<feature type="non-terminal residue" evidence="1">
    <location>
        <position position="1"/>
    </location>
</feature>
<accession>A0A1D1Z6X2</accession>
<name>A0A1D1Z6X2_9ARAE</name>
<evidence type="ECO:0000313" key="1">
    <source>
        <dbReference type="EMBL" id="JAT62658.1"/>
    </source>
</evidence>
<dbReference type="SUPFAM" id="SSF47095">
    <property type="entry name" value="HMG-box"/>
    <property type="match status" value="1"/>
</dbReference>
<protein>
    <submittedName>
        <fullName evidence="1">MAT+ sexual cell fertilization-promoting factor</fullName>
    </submittedName>
</protein>
<sequence length="140" mass="16465">KIHLLNHFRHFHHSFLVSFLNMGENSFLVSLLNMGENSINNPPCFNNDEEIIRTTTYKFNLPVDELINNSTNTRLARRNRRNGTNIVPRRQNAWIIYLRDKNASPDFSGEFQPTIIAKMWEEESEEVRKVFEALSRLSTK</sequence>
<gene>
    <name evidence="1" type="primary">FPR1_7</name>
    <name evidence="1" type="ORF">g.7487</name>
</gene>
<reference evidence="1" key="1">
    <citation type="submission" date="2015-07" db="EMBL/GenBank/DDBJ databases">
        <title>Transcriptome Assembly of Anthurium amnicola.</title>
        <authorList>
            <person name="Suzuki J."/>
        </authorList>
    </citation>
    <scope>NUCLEOTIDE SEQUENCE</scope>
</reference>
<organism evidence="1">
    <name type="scientific">Anthurium amnicola</name>
    <dbReference type="NCBI Taxonomy" id="1678845"/>
    <lineage>
        <taxon>Eukaryota</taxon>
        <taxon>Viridiplantae</taxon>
        <taxon>Streptophyta</taxon>
        <taxon>Embryophyta</taxon>
        <taxon>Tracheophyta</taxon>
        <taxon>Spermatophyta</taxon>
        <taxon>Magnoliopsida</taxon>
        <taxon>Liliopsida</taxon>
        <taxon>Araceae</taxon>
        <taxon>Pothoideae</taxon>
        <taxon>Potheae</taxon>
        <taxon>Anthurium</taxon>
    </lineage>
</organism>
<dbReference type="InterPro" id="IPR036910">
    <property type="entry name" value="HMG_box_dom_sf"/>
</dbReference>
<proteinExistence type="predicted"/>